<proteinExistence type="predicted"/>
<organism evidence="2 3">
    <name type="scientific">Litorisediminicola beolgyonensis</name>
    <dbReference type="NCBI Taxonomy" id="1173614"/>
    <lineage>
        <taxon>Bacteria</taxon>
        <taxon>Pseudomonadati</taxon>
        <taxon>Pseudomonadota</taxon>
        <taxon>Alphaproteobacteria</taxon>
        <taxon>Rhodobacterales</taxon>
        <taxon>Paracoccaceae</taxon>
        <taxon>Litorisediminicola</taxon>
    </lineage>
</organism>
<name>A0ABW3ZMY0_9RHOB</name>
<keyword evidence="3" id="KW-1185">Reference proteome</keyword>
<evidence type="ECO:0000256" key="1">
    <source>
        <dbReference type="SAM" id="SignalP"/>
    </source>
</evidence>
<dbReference type="RefSeq" id="WP_386806091.1">
    <property type="nucleotide sequence ID" value="NZ_JBHTMU010000053.1"/>
</dbReference>
<dbReference type="Pfam" id="PF16156">
    <property type="entry name" value="DUF4864"/>
    <property type="match status" value="1"/>
</dbReference>
<feature type="chain" id="PRO_5045339748" evidence="1">
    <location>
        <begin position="21"/>
        <end position="138"/>
    </location>
</feature>
<evidence type="ECO:0000313" key="3">
    <source>
        <dbReference type="Proteomes" id="UP001597135"/>
    </source>
</evidence>
<keyword evidence="1" id="KW-0732">Signal</keyword>
<gene>
    <name evidence="2" type="ORF">ACFQ4E_18920</name>
</gene>
<accession>A0ABW3ZMY0</accession>
<dbReference type="EMBL" id="JBHTMU010000053">
    <property type="protein sequence ID" value="MFD1344511.1"/>
    <property type="molecule type" value="Genomic_DNA"/>
</dbReference>
<protein>
    <submittedName>
        <fullName evidence="2">DUF4864 domain-containing protein</fullName>
    </submittedName>
</protein>
<reference evidence="3" key="1">
    <citation type="journal article" date="2019" name="Int. J. Syst. Evol. Microbiol.">
        <title>The Global Catalogue of Microorganisms (GCM) 10K type strain sequencing project: providing services to taxonomists for standard genome sequencing and annotation.</title>
        <authorList>
            <consortium name="The Broad Institute Genomics Platform"/>
            <consortium name="The Broad Institute Genome Sequencing Center for Infectious Disease"/>
            <person name="Wu L."/>
            <person name="Ma J."/>
        </authorList>
    </citation>
    <scope>NUCLEOTIDE SEQUENCE [LARGE SCALE GENOMIC DNA]</scope>
    <source>
        <strain evidence="3">CCUG 62953</strain>
    </source>
</reference>
<dbReference type="InterPro" id="IPR032347">
    <property type="entry name" value="DUF4864"/>
</dbReference>
<sequence>MRLPLLAVITLLALALPLRAQEVLAPDKGIEGVISNQMAAFAESDLSTAFSFAAPGIQGMFGTPDRFGVMVQQGYPMVWNPGEVRFGRLREIDGLLWQEVFVRDQDGTLHGLDYNMVDLGGAWRIRGVRFLKPEGVAA</sequence>
<evidence type="ECO:0000313" key="2">
    <source>
        <dbReference type="EMBL" id="MFD1344511.1"/>
    </source>
</evidence>
<dbReference type="Proteomes" id="UP001597135">
    <property type="component" value="Unassembled WGS sequence"/>
</dbReference>
<comment type="caution">
    <text evidence="2">The sequence shown here is derived from an EMBL/GenBank/DDBJ whole genome shotgun (WGS) entry which is preliminary data.</text>
</comment>
<feature type="signal peptide" evidence="1">
    <location>
        <begin position="1"/>
        <end position="20"/>
    </location>
</feature>